<feature type="transmembrane region" description="Helical" evidence="7">
    <location>
        <begin position="160"/>
        <end position="185"/>
    </location>
</feature>
<dbReference type="CDD" id="cd06261">
    <property type="entry name" value="TM_PBP2"/>
    <property type="match status" value="1"/>
</dbReference>
<reference evidence="10 11" key="1">
    <citation type="submission" date="2006-06" db="EMBL/GenBank/DDBJ databases">
        <authorList>
            <person name="Moran M.A."/>
            <person name="Ferriera S."/>
            <person name="Johnson J."/>
            <person name="Kravitz S."/>
            <person name="Beeson K."/>
            <person name="Sutton G."/>
            <person name="Rogers Y.-H."/>
            <person name="Friedman R."/>
            <person name="Frazier M."/>
            <person name="Venter J.C."/>
        </authorList>
    </citation>
    <scope>NUCLEOTIDE SEQUENCE [LARGE SCALE GENOMIC DNA]</scope>
    <source>
        <strain evidence="10 11">E-37</strain>
    </source>
</reference>
<feature type="region of interest" description="Disordered" evidence="8">
    <location>
        <begin position="1"/>
        <end position="21"/>
    </location>
</feature>
<dbReference type="OrthoDB" id="9766870at2"/>
<feature type="transmembrane region" description="Helical" evidence="7">
    <location>
        <begin position="116"/>
        <end position="140"/>
    </location>
</feature>
<dbReference type="SUPFAM" id="SSF161098">
    <property type="entry name" value="MetI-like"/>
    <property type="match status" value="1"/>
</dbReference>
<evidence type="ECO:0000259" key="9">
    <source>
        <dbReference type="PROSITE" id="PS50928"/>
    </source>
</evidence>
<dbReference type="GO" id="GO:0055085">
    <property type="term" value="P:transmembrane transport"/>
    <property type="evidence" value="ECO:0007669"/>
    <property type="project" value="InterPro"/>
</dbReference>
<dbReference type="AlphaFoldDB" id="A3K7M3"/>
<evidence type="ECO:0000256" key="1">
    <source>
        <dbReference type="ARBA" id="ARBA00004651"/>
    </source>
</evidence>
<accession>A3K7M3</accession>
<dbReference type="RefSeq" id="WP_005861737.1">
    <property type="nucleotide sequence ID" value="NZ_AAYA01000012.1"/>
</dbReference>
<dbReference type="EMBL" id="AAYA01000012">
    <property type="protein sequence ID" value="EBA06982.1"/>
    <property type="molecule type" value="Genomic_DNA"/>
</dbReference>
<dbReference type="Pfam" id="PF00528">
    <property type="entry name" value="BPD_transp_1"/>
    <property type="match status" value="1"/>
</dbReference>
<keyword evidence="2 7" id="KW-0813">Transport</keyword>
<comment type="subcellular location">
    <subcellularLocation>
        <location evidence="1 7">Cell membrane</location>
        <topology evidence="1 7">Multi-pass membrane protein</topology>
    </subcellularLocation>
</comment>
<dbReference type="Pfam" id="PF12911">
    <property type="entry name" value="OppC_N"/>
    <property type="match status" value="1"/>
</dbReference>
<dbReference type="PANTHER" id="PTHR43386">
    <property type="entry name" value="OLIGOPEPTIDE TRANSPORT SYSTEM PERMEASE PROTEIN APPC"/>
    <property type="match status" value="1"/>
</dbReference>
<keyword evidence="4 7" id="KW-0812">Transmembrane</keyword>
<comment type="caution">
    <text evidence="10">The sequence shown here is derived from an EMBL/GenBank/DDBJ whole genome shotgun (WGS) entry which is preliminary data.</text>
</comment>
<feature type="transmembrane region" description="Helical" evidence="7">
    <location>
        <begin position="233"/>
        <end position="261"/>
    </location>
</feature>
<feature type="domain" description="ABC transmembrane type-1" evidence="9">
    <location>
        <begin position="112"/>
        <end position="302"/>
    </location>
</feature>
<dbReference type="InterPro" id="IPR050366">
    <property type="entry name" value="BP-dependent_transpt_permease"/>
</dbReference>
<dbReference type="PANTHER" id="PTHR43386:SF26">
    <property type="entry name" value="ABC TRANSPORTER PERMEASE PROTEIN"/>
    <property type="match status" value="1"/>
</dbReference>
<feature type="transmembrane region" description="Helical" evidence="7">
    <location>
        <begin position="42"/>
        <end position="63"/>
    </location>
</feature>
<evidence type="ECO:0000256" key="8">
    <source>
        <dbReference type="SAM" id="MobiDB-lite"/>
    </source>
</evidence>
<dbReference type="InterPro" id="IPR025966">
    <property type="entry name" value="OppC_N"/>
</dbReference>
<name>A3K7M3_SAGS3</name>
<sequence>MAVTHDTLSPESNTSETPSAAPVTTRVARLRDFWSDFRRSPVAVISLAVIVLLAVLSFGAPWVTPQDPYDMAALDWMDAFLAPGTEGSGGYVHLLGTDNAGRDMLSAILYGLRTSFVIGLSAGAMALLVGITVGLTAAYFGGRLENLLMRVVDLQLSMPAILLALVLVAVLGQGVGQIVLALVVAQYAYFARTAHGAATVERGKDYIEAARSTPLPARRVLFRHLLPNVLPPLIVVATVQVASAIALEATLSFLGVGLPLTEPSLGSLISNGFKYIHTDRTWLSIYPGIFLMITVVAINLVGDQVRHVLDPRNQR</sequence>
<organism evidence="10 11">
    <name type="scientific">Sagittula stellata (strain ATCC 700073 / DSM 11524 / E-37)</name>
    <dbReference type="NCBI Taxonomy" id="388399"/>
    <lineage>
        <taxon>Bacteria</taxon>
        <taxon>Pseudomonadati</taxon>
        <taxon>Pseudomonadota</taxon>
        <taxon>Alphaproteobacteria</taxon>
        <taxon>Rhodobacterales</taxon>
        <taxon>Roseobacteraceae</taxon>
        <taxon>Sagittula</taxon>
    </lineage>
</organism>
<keyword evidence="11" id="KW-1185">Reference proteome</keyword>
<dbReference type="Proteomes" id="UP000005713">
    <property type="component" value="Unassembled WGS sequence"/>
</dbReference>
<evidence type="ECO:0000256" key="2">
    <source>
        <dbReference type="ARBA" id="ARBA00022448"/>
    </source>
</evidence>
<feature type="transmembrane region" description="Helical" evidence="7">
    <location>
        <begin position="281"/>
        <end position="302"/>
    </location>
</feature>
<evidence type="ECO:0000256" key="4">
    <source>
        <dbReference type="ARBA" id="ARBA00022692"/>
    </source>
</evidence>
<dbReference type="eggNOG" id="COG1173">
    <property type="taxonomic scope" value="Bacteria"/>
</dbReference>
<evidence type="ECO:0000256" key="7">
    <source>
        <dbReference type="RuleBase" id="RU363032"/>
    </source>
</evidence>
<dbReference type="GO" id="GO:0005886">
    <property type="term" value="C:plasma membrane"/>
    <property type="evidence" value="ECO:0007669"/>
    <property type="project" value="UniProtKB-SubCell"/>
</dbReference>
<protein>
    <submittedName>
        <fullName evidence="10">Putative transport system permease protein</fullName>
    </submittedName>
</protein>
<keyword evidence="6 7" id="KW-0472">Membrane</keyword>
<proteinExistence type="inferred from homology"/>
<comment type="similarity">
    <text evidence="7">Belongs to the binding-protein-dependent transport system permease family.</text>
</comment>
<evidence type="ECO:0000256" key="3">
    <source>
        <dbReference type="ARBA" id="ARBA00022475"/>
    </source>
</evidence>
<dbReference type="InterPro" id="IPR035906">
    <property type="entry name" value="MetI-like_sf"/>
</dbReference>
<dbReference type="InterPro" id="IPR000515">
    <property type="entry name" value="MetI-like"/>
</dbReference>
<evidence type="ECO:0000313" key="11">
    <source>
        <dbReference type="Proteomes" id="UP000005713"/>
    </source>
</evidence>
<keyword evidence="5 7" id="KW-1133">Transmembrane helix</keyword>
<gene>
    <name evidence="10" type="ORF">SSE37_00885</name>
</gene>
<keyword evidence="3" id="KW-1003">Cell membrane</keyword>
<feature type="compositionally biased region" description="Polar residues" evidence="8">
    <location>
        <begin position="1"/>
        <end position="18"/>
    </location>
</feature>
<dbReference type="Gene3D" id="1.10.3720.10">
    <property type="entry name" value="MetI-like"/>
    <property type="match status" value="1"/>
</dbReference>
<evidence type="ECO:0000256" key="6">
    <source>
        <dbReference type="ARBA" id="ARBA00023136"/>
    </source>
</evidence>
<evidence type="ECO:0000313" key="10">
    <source>
        <dbReference type="EMBL" id="EBA06982.1"/>
    </source>
</evidence>
<evidence type="ECO:0000256" key="5">
    <source>
        <dbReference type="ARBA" id="ARBA00022989"/>
    </source>
</evidence>
<dbReference type="PROSITE" id="PS50928">
    <property type="entry name" value="ABC_TM1"/>
    <property type="match status" value="1"/>
</dbReference>